<comment type="subcellular location">
    <subcellularLocation>
        <location evidence="1">Cytoplasm</location>
        <location evidence="1">Cytoskeleton</location>
        <location evidence="1">Spindle</location>
    </subcellularLocation>
</comment>
<dbReference type="InterPro" id="IPR011989">
    <property type="entry name" value="ARM-like"/>
</dbReference>
<feature type="compositionally biased region" description="Low complexity" evidence="7">
    <location>
        <begin position="576"/>
        <end position="597"/>
    </location>
</feature>
<keyword evidence="5" id="KW-0493">Microtubule</keyword>
<dbReference type="PANTHER" id="PTHR21567">
    <property type="entry name" value="CLASP"/>
    <property type="match status" value="1"/>
</dbReference>
<evidence type="ECO:0000259" key="8">
    <source>
        <dbReference type="SMART" id="SM01349"/>
    </source>
</evidence>
<dbReference type="Proteomes" id="UP001498771">
    <property type="component" value="Unassembled WGS sequence"/>
</dbReference>
<feature type="compositionally biased region" description="Low complexity" evidence="7">
    <location>
        <begin position="262"/>
        <end position="278"/>
    </location>
</feature>
<evidence type="ECO:0000256" key="5">
    <source>
        <dbReference type="ARBA" id="ARBA00022701"/>
    </source>
</evidence>
<feature type="domain" description="TOG" evidence="8">
    <location>
        <begin position="337"/>
        <end position="582"/>
    </location>
</feature>
<gene>
    <name evidence="9" type="ORF">BZA70DRAFT_33145</name>
</gene>
<protein>
    <recommendedName>
        <fullName evidence="3">Protein STU1</fullName>
    </recommendedName>
</protein>
<comment type="similarity">
    <text evidence="2">Belongs to the CLASP family.</text>
</comment>
<dbReference type="EMBL" id="JBBJBU010000001">
    <property type="protein sequence ID" value="KAK7208031.1"/>
    <property type="molecule type" value="Genomic_DNA"/>
</dbReference>
<evidence type="ECO:0000313" key="9">
    <source>
        <dbReference type="EMBL" id="KAK7208031.1"/>
    </source>
</evidence>
<keyword evidence="6" id="KW-0131">Cell cycle</keyword>
<evidence type="ECO:0000313" key="10">
    <source>
        <dbReference type="Proteomes" id="UP001498771"/>
    </source>
</evidence>
<dbReference type="InterPro" id="IPR016024">
    <property type="entry name" value="ARM-type_fold"/>
</dbReference>
<dbReference type="SUPFAM" id="SSF48371">
    <property type="entry name" value="ARM repeat"/>
    <property type="match status" value="1"/>
</dbReference>
<dbReference type="InterPro" id="IPR024395">
    <property type="entry name" value="CLASP_N_dom"/>
</dbReference>
<evidence type="ECO:0000256" key="3">
    <source>
        <dbReference type="ARBA" id="ARBA00016012"/>
    </source>
</evidence>
<comment type="caution">
    <text evidence="9">The sequence shown here is derived from an EMBL/GenBank/DDBJ whole genome shotgun (WGS) entry which is preliminary data.</text>
</comment>
<feature type="compositionally biased region" description="Low complexity" evidence="7">
    <location>
        <begin position="232"/>
        <end position="252"/>
    </location>
</feature>
<accession>A0ABR1FDU9</accession>
<evidence type="ECO:0000256" key="4">
    <source>
        <dbReference type="ARBA" id="ARBA00022618"/>
    </source>
</evidence>
<reference evidence="9 10" key="1">
    <citation type="submission" date="2024-03" db="EMBL/GenBank/DDBJ databases">
        <title>Genome-scale model development and genomic sequencing of the oleaginous clade Lipomyces.</title>
        <authorList>
            <consortium name="Lawrence Berkeley National Laboratory"/>
            <person name="Czajka J.J."/>
            <person name="Han Y."/>
            <person name="Kim J."/>
            <person name="Mondo S.J."/>
            <person name="Hofstad B.A."/>
            <person name="Robles A."/>
            <person name="Haridas S."/>
            <person name="Riley R."/>
            <person name="LaButti K."/>
            <person name="Pangilinan J."/>
            <person name="Andreopoulos W."/>
            <person name="Lipzen A."/>
            <person name="Yan J."/>
            <person name="Wang M."/>
            <person name="Ng V."/>
            <person name="Grigoriev I.V."/>
            <person name="Spatafora J.W."/>
            <person name="Magnuson J.K."/>
            <person name="Baker S.E."/>
            <person name="Pomraning K.R."/>
        </authorList>
    </citation>
    <scope>NUCLEOTIDE SEQUENCE [LARGE SCALE GENOMIC DNA]</scope>
    <source>
        <strain evidence="9 10">Phaff 52-87</strain>
    </source>
</reference>
<dbReference type="GeneID" id="90040545"/>
<evidence type="ECO:0000256" key="7">
    <source>
        <dbReference type="SAM" id="MobiDB-lite"/>
    </source>
</evidence>
<keyword evidence="4" id="KW-0132">Cell division</keyword>
<dbReference type="Gene3D" id="1.25.10.10">
    <property type="entry name" value="Leucine-rich Repeat Variant"/>
    <property type="match status" value="2"/>
</dbReference>
<name>A0ABR1FDU9_9ASCO</name>
<dbReference type="RefSeq" id="XP_064771064.1">
    <property type="nucleotide sequence ID" value="XM_064915033.1"/>
</dbReference>
<evidence type="ECO:0000256" key="6">
    <source>
        <dbReference type="ARBA" id="ARBA00022776"/>
    </source>
</evidence>
<feature type="region of interest" description="Disordered" evidence="7">
    <location>
        <begin position="619"/>
        <end position="642"/>
    </location>
</feature>
<dbReference type="Pfam" id="PF12348">
    <property type="entry name" value="CLASP_N"/>
    <property type="match status" value="2"/>
</dbReference>
<keyword evidence="6" id="KW-0498">Mitosis</keyword>
<dbReference type="SMART" id="SM01349">
    <property type="entry name" value="TOG"/>
    <property type="match status" value="2"/>
</dbReference>
<dbReference type="InterPro" id="IPR034085">
    <property type="entry name" value="TOG"/>
</dbReference>
<evidence type="ECO:0000256" key="1">
    <source>
        <dbReference type="ARBA" id="ARBA00004186"/>
    </source>
</evidence>
<feature type="domain" description="TOG" evidence="8">
    <location>
        <begin position="2"/>
        <end position="229"/>
    </location>
</feature>
<sequence length="642" mass="70582">MSLSDANILQSEFDKVHIDYEKLVNKLAEIRHDLKHQPVEIKAVDIFFDYFVKGMFHEDIRISQYSFGCICHLVKRLYFQEPSRLRRYANQVVPVLLEKLPERNKIHDVASKALMDYWRASSIDVERCLRISGFLNDRSEVREQTLIFLCTLQETEPKFIVRGLLFDIVSALKDSDPKVQETCRESILTLYRNGSLQALFDLKTELVNQHIPTEVSNDILSKLGVDIPTPDSSYSQSSGSLLSSSTNSSQRLSRPKSAQDETANLTNTTTATGPTVGATKRTPLAVIPDKADENRSIPNYVSPTAPLHQSSPAIPEPAMLFIKQIPGTAMEDLKPVYATSARDLELLMEAMVKHFDGKETEANWAERQKSVVTLRGLLRGNAFTDYAVEFITSLRPLVDGIIKAVSSLRTTLSTHGCKLISDLANVTGSAIDPFVDGFVQTLVKLSAATKKISGQNANASLVVLIAYTSFHQRVASHICGACRDKNAPARLFGAGWLQLLLMVHKDQKATMEASNCVELFEASIKSGLGDANPKVRECMRTTFWEFDTLWPSHSAVIMNNLDQMARKALEKVNPNASSGASSSASSISGSSGKPAASRPRVSAVAKAIMEAKQKQAAQAQAKGVKPAVRGLDKPAVNMAKAN</sequence>
<keyword evidence="10" id="KW-1185">Reference proteome</keyword>
<evidence type="ECO:0000256" key="2">
    <source>
        <dbReference type="ARBA" id="ARBA00009549"/>
    </source>
</evidence>
<feature type="region of interest" description="Disordered" evidence="7">
    <location>
        <begin position="231"/>
        <end position="278"/>
    </location>
</feature>
<feature type="region of interest" description="Disordered" evidence="7">
    <location>
        <begin position="572"/>
        <end position="602"/>
    </location>
</feature>
<dbReference type="PANTHER" id="PTHR21567:SF9">
    <property type="entry name" value="CLIP-ASSOCIATING PROTEIN"/>
    <property type="match status" value="1"/>
</dbReference>
<proteinExistence type="inferred from homology"/>
<organism evidence="9 10">
    <name type="scientific">Myxozyma melibiosi</name>
    <dbReference type="NCBI Taxonomy" id="54550"/>
    <lineage>
        <taxon>Eukaryota</taxon>
        <taxon>Fungi</taxon>
        <taxon>Dikarya</taxon>
        <taxon>Ascomycota</taxon>
        <taxon>Saccharomycotina</taxon>
        <taxon>Lipomycetes</taxon>
        <taxon>Lipomycetales</taxon>
        <taxon>Lipomycetaceae</taxon>
        <taxon>Myxozyma</taxon>
    </lineage>
</organism>